<proteinExistence type="predicted"/>
<dbReference type="RefSeq" id="WP_184112890.1">
    <property type="nucleotide sequence ID" value="NZ_JACHNY010000002.1"/>
</dbReference>
<dbReference type="PANTHER" id="PTHR43102">
    <property type="entry name" value="SLR1143 PROTEIN"/>
    <property type="match status" value="1"/>
</dbReference>
<evidence type="ECO:0000313" key="4">
    <source>
        <dbReference type="Proteomes" id="UP000574769"/>
    </source>
</evidence>
<organism evidence="3 4">
    <name type="scientific">Sphingomonas abaci</name>
    <dbReference type="NCBI Taxonomy" id="237611"/>
    <lineage>
        <taxon>Bacteria</taxon>
        <taxon>Pseudomonadati</taxon>
        <taxon>Pseudomonadota</taxon>
        <taxon>Alphaproteobacteria</taxon>
        <taxon>Sphingomonadales</taxon>
        <taxon>Sphingomonadaceae</taxon>
        <taxon>Sphingomonas</taxon>
    </lineage>
</organism>
<sequence>MRPPWPTNEADRQRAVDASGITQRPPPTEFQRIAEQAASLASTPIAAISFVDRNRQWLAAKVGIADSERPRSESFCAFAIMRPGEPLIVTDATRDSRFLDNPAVLGAPYVRFYAGIPLVDTAGFALGALCVADTAPRLQAFDVYDLSHLARQAERLMSQR</sequence>
<dbReference type="AlphaFoldDB" id="A0A7W7AHS1"/>
<evidence type="ECO:0000259" key="2">
    <source>
        <dbReference type="Pfam" id="PF01590"/>
    </source>
</evidence>
<dbReference type="PANTHER" id="PTHR43102:SF2">
    <property type="entry name" value="GAF DOMAIN-CONTAINING PROTEIN"/>
    <property type="match status" value="1"/>
</dbReference>
<keyword evidence="4" id="KW-1185">Reference proteome</keyword>
<evidence type="ECO:0000256" key="1">
    <source>
        <dbReference type="SAM" id="MobiDB-lite"/>
    </source>
</evidence>
<dbReference type="SUPFAM" id="SSF55781">
    <property type="entry name" value="GAF domain-like"/>
    <property type="match status" value="1"/>
</dbReference>
<reference evidence="3 4" key="1">
    <citation type="submission" date="2020-08" db="EMBL/GenBank/DDBJ databases">
        <title>Genomic Encyclopedia of Type Strains, Phase IV (KMG-IV): sequencing the most valuable type-strain genomes for metagenomic binning, comparative biology and taxonomic classification.</title>
        <authorList>
            <person name="Goeker M."/>
        </authorList>
    </citation>
    <scope>NUCLEOTIDE SEQUENCE [LARGE SCALE GENOMIC DNA]</scope>
    <source>
        <strain evidence="3 4">DSM 15867</strain>
    </source>
</reference>
<gene>
    <name evidence="3" type="ORF">GGQ96_001376</name>
</gene>
<evidence type="ECO:0000313" key="3">
    <source>
        <dbReference type="EMBL" id="MBB4617256.1"/>
    </source>
</evidence>
<feature type="region of interest" description="Disordered" evidence="1">
    <location>
        <begin position="1"/>
        <end position="27"/>
    </location>
</feature>
<comment type="caution">
    <text evidence="3">The sequence shown here is derived from an EMBL/GenBank/DDBJ whole genome shotgun (WGS) entry which is preliminary data.</text>
</comment>
<dbReference type="InterPro" id="IPR003018">
    <property type="entry name" value="GAF"/>
</dbReference>
<feature type="domain" description="GAF" evidence="2">
    <location>
        <begin position="28"/>
        <end position="154"/>
    </location>
</feature>
<name>A0A7W7AHS1_9SPHN</name>
<protein>
    <submittedName>
        <fullName evidence="3">GAF domain-containing protein</fullName>
    </submittedName>
</protein>
<accession>A0A7W7AHS1</accession>
<dbReference type="EMBL" id="JACHNY010000002">
    <property type="protein sequence ID" value="MBB4617256.1"/>
    <property type="molecule type" value="Genomic_DNA"/>
</dbReference>
<dbReference type="Pfam" id="PF01590">
    <property type="entry name" value="GAF"/>
    <property type="match status" value="1"/>
</dbReference>
<dbReference type="Proteomes" id="UP000574769">
    <property type="component" value="Unassembled WGS sequence"/>
</dbReference>
<dbReference type="InterPro" id="IPR029016">
    <property type="entry name" value="GAF-like_dom_sf"/>
</dbReference>
<dbReference type="Gene3D" id="3.30.450.40">
    <property type="match status" value="1"/>
</dbReference>